<accession>A0ACC0KSM1</accession>
<dbReference type="Proteomes" id="UP001064048">
    <property type="component" value="Chromosome 23"/>
</dbReference>
<comment type="caution">
    <text evidence="1">The sequence shown here is derived from an EMBL/GenBank/DDBJ whole genome shotgun (WGS) entry which is preliminary data.</text>
</comment>
<reference evidence="1 2" key="1">
    <citation type="journal article" date="2022" name="Genome Biol. Evol.">
        <title>The Spruce Budworm Genome: Reconstructing the Evolutionary History of Antifreeze Proteins.</title>
        <authorList>
            <person name="Beliveau C."/>
            <person name="Gagne P."/>
            <person name="Picq S."/>
            <person name="Vernygora O."/>
            <person name="Keeling C.I."/>
            <person name="Pinkney K."/>
            <person name="Doucet D."/>
            <person name="Wen F."/>
            <person name="Johnston J.S."/>
            <person name="Maaroufi H."/>
            <person name="Boyle B."/>
            <person name="Laroche J."/>
            <person name="Dewar K."/>
            <person name="Juretic N."/>
            <person name="Blackburn G."/>
            <person name="Nisole A."/>
            <person name="Brunet B."/>
            <person name="Brandao M."/>
            <person name="Lumley L."/>
            <person name="Duan J."/>
            <person name="Quan G."/>
            <person name="Lucarotti C.J."/>
            <person name="Roe A.D."/>
            <person name="Sperling F.A.H."/>
            <person name="Levesque R.C."/>
            <person name="Cusson M."/>
        </authorList>
    </citation>
    <scope>NUCLEOTIDE SEQUENCE [LARGE SCALE GENOMIC DNA]</scope>
    <source>
        <tissue evidence="1">Whole insects</tissue>
    </source>
</reference>
<sequence>MAPAHCVIKGCKTSIFNKAPGVSFHPCPTSIEMRNRWLHVLKNRCAILDWSKSRICSKHFENKYMDSQRRLKPNAVPTLFPALVTDSASKTIVKPSDAGRTKLDKAFSKLTQAELMSDIKFTLARMKEPINLNEFVNDDLKCRSDAPIEAKLWVLIKKQEYLNNMLTESVLKNNKQLEVMQKSLAETKSGRKEMEQNIENYKYVVKCLQEKQATLEEQIEILTAIESR</sequence>
<organism evidence="1 2">
    <name type="scientific">Choristoneura fumiferana</name>
    <name type="common">Spruce budworm moth</name>
    <name type="synonym">Archips fumiferana</name>
    <dbReference type="NCBI Taxonomy" id="7141"/>
    <lineage>
        <taxon>Eukaryota</taxon>
        <taxon>Metazoa</taxon>
        <taxon>Ecdysozoa</taxon>
        <taxon>Arthropoda</taxon>
        <taxon>Hexapoda</taxon>
        <taxon>Insecta</taxon>
        <taxon>Pterygota</taxon>
        <taxon>Neoptera</taxon>
        <taxon>Endopterygota</taxon>
        <taxon>Lepidoptera</taxon>
        <taxon>Glossata</taxon>
        <taxon>Ditrysia</taxon>
        <taxon>Tortricoidea</taxon>
        <taxon>Tortricidae</taxon>
        <taxon>Tortricinae</taxon>
        <taxon>Choristoneura</taxon>
    </lineage>
</organism>
<protein>
    <submittedName>
        <fullName evidence="1">Uncharacterized protein</fullName>
    </submittedName>
</protein>
<dbReference type="EMBL" id="CM046123">
    <property type="protein sequence ID" value="KAI8439518.1"/>
    <property type="molecule type" value="Genomic_DNA"/>
</dbReference>
<evidence type="ECO:0000313" key="1">
    <source>
        <dbReference type="EMBL" id="KAI8439518.1"/>
    </source>
</evidence>
<name>A0ACC0KSM1_CHOFU</name>
<gene>
    <name evidence="1" type="ORF">MSG28_013272</name>
</gene>
<evidence type="ECO:0000313" key="2">
    <source>
        <dbReference type="Proteomes" id="UP001064048"/>
    </source>
</evidence>
<keyword evidence="2" id="KW-1185">Reference proteome</keyword>
<proteinExistence type="predicted"/>